<accession>A0A6C0H7C2</accession>
<evidence type="ECO:0000313" key="1">
    <source>
        <dbReference type="EMBL" id="QHT76481.1"/>
    </source>
</evidence>
<protein>
    <recommendedName>
        <fullName evidence="2">Methyltransferase domain-containing protein</fullName>
    </recommendedName>
</protein>
<reference evidence="1" key="1">
    <citation type="journal article" date="2020" name="Nature">
        <title>Giant virus diversity and host interactions through global metagenomics.</title>
        <authorList>
            <person name="Schulz F."/>
            <person name="Roux S."/>
            <person name="Paez-Espino D."/>
            <person name="Jungbluth S."/>
            <person name="Walsh D.A."/>
            <person name="Denef V.J."/>
            <person name="McMahon K.D."/>
            <person name="Konstantinidis K.T."/>
            <person name="Eloe-Fadrosh E.A."/>
            <person name="Kyrpides N.C."/>
            <person name="Woyke T."/>
        </authorList>
    </citation>
    <scope>NUCLEOTIDE SEQUENCE</scope>
    <source>
        <strain evidence="1">GVMAG-M-3300023179-82</strain>
    </source>
</reference>
<evidence type="ECO:0008006" key="2">
    <source>
        <dbReference type="Google" id="ProtNLM"/>
    </source>
</evidence>
<name>A0A6C0H7C2_9ZZZZ</name>
<dbReference type="SUPFAM" id="SSF53335">
    <property type="entry name" value="S-adenosyl-L-methionine-dependent methyltransferases"/>
    <property type="match status" value="1"/>
</dbReference>
<proteinExistence type="predicted"/>
<dbReference type="Gene3D" id="3.40.50.150">
    <property type="entry name" value="Vaccinia Virus protein VP39"/>
    <property type="match status" value="1"/>
</dbReference>
<dbReference type="InterPro" id="IPR029063">
    <property type="entry name" value="SAM-dependent_MTases_sf"/>
</dbReference>
<dbReference type="AlphaFoldDB" id="A0A6C0H7C2"/>
<organism evidence="1">
    <name type="scientific">viral metagenome</name>
    <dbReference type="NCBI Taxonomy" id="1070528"/>
    <lineage>
        <taxon>unclassified sequences</taxon>
        <taxon>metagenomes</taxon>
        <taxon>organismal metagenomes</taxon>
    </lineage>
</organism>
<sequence length="611" mass="73541">MKINQIIETVNSYSKDTFQNNFLNKIIKYLKNYKYKQINKIKDNKYLLSAIKIHLLTTKYYFYISNIFFIEFMTYKLLNLNDTQLNNLNYQINALSNQDNIFNLCDKLEINKINYKYFYILNDKLSHKQELVEIPIEIAFVLLGIESFKFLNHQNLNNYCSKLVFNKSQHIYLDLIKLKNELSIFEKEHIILFSGLINQFLGTLYTKDIDLLIIYKNNNDKNKFENIFQKYNNVDITYIHYKNNLDNWFIKKLKLYKLDIIKILFNPKYHFYFMGFKCLNISISTIISKCDRPNAVNINDIILLKKINNLDYYNKMCIKNITINNNLPRVMTDEWINKMYHNIIKIMKEWWNMDIDINYLKLHFGRCIYYNYIKPIDKYIIEILYFIKILIYKVLHKYCYNKESIYDISSGSFMSILSYIKIYNKLNIKTIYVIESSKHNIKIINKRIIKYGGNYNIIHDSINNNLNFTYKSDCILLLFSIQYINDLNLLINNIKQLCHKDTIIIIALINKPIISKNVSFEIKYNNEIYFGVYSFDNNKILFYMKDLYGYNTGSIENIINSNSIINIFQNNNFILLEKISFSDKINYHKFNFHNFQKQILSYCELLIFKNL</sequence>
<dbReference type="EMBL" id="MN739896">
    <property type="protein sequence ID" value="QHT76481.1"/>
    <property type="molecule type" value="Genomic_DNA"/>
</dbReference>